<accession>A0ABD5QQV5</accession>
<dbReference type="RefSeq" id="WP_122106194.1">
    <property type="nucleotide sequence ID" value="NZ_JBHSKV010000010.1"/>
</dbReference>
<reference evidence="1 2" key="1">
    <citation type="journal article" date="2019" name="Int. J. Syst. Evol. Microbiol.">
        <title>The Global Catalogue of Microorganisms (GCM) 10K type strain sequencing project: providing services to taxonomists for standard genome sequencing and annotation.</title>
        <authorList>
            <consortium name="The Broad Institute Genomics Platform"/>
            <consortium name="The Broad Institute Genome Sequencing Center for Infectious Disease"/>
            <person name="Wu L."/>
            <person name="Ma J."/>
        </authorList>
    </citation>
    <scope>NUCLEOTIDE SEQUENCE [LARGE SCALE GENOMIC DNA]</scope>
    <source>
        <strain evidence="1 2">CGMCC 1.16026</strain>
    </source>
</reference>
<dbReference type="AlphaFoldDB" id="A0ABD5QQV5"/>
<comment type="caution">
    <text evidence="1">The sequence shown here is derived from an EMBL/GenBank/DDBJ whole genome shotgun (WGS) entry which is preliminary data.</text>
</comment>
<evidence type="ECO:0000313" key="2">
    <source>
        <dbReference type="Proteomes" id="UP001596145"/>
    </source>
</evidence>
<sequence>MSTDPSVGVVQCCKRNAPEDLREVLDCDRYSLRETLCLQRCGECYETGFVVVDGTKVEFDVDRPRETLPAELRSETRS</sequence>
<evidence type="ECO:0000313" key="1">
    <source>
        <dbReference type="EMBL" id="MFC5134667.1"/>
    </source>
</evidence>
<gene>
    <name evidence="1" type="ORF">ACFPJA_08025</name>
</gene>
<dbReference type="EMBL" id="JBHSKV010000010">
    <property type="protein sequence ID" value="MFC5134667.1"/>
    <property type="molecule type" value="Genomic_DNA"/>
</dbReference>
<dbReference type="Proteomes" id="UP001596145">
    <property type="component" value="Unassembled WGS sequence"/>
</dbReference>
<name>A0ABD5QQV5_9EURY</name>
<proteinExistence type="predicted"/>
<organism evidence="1 2">
    <name type="scientific">Halorubrum glutamatedens</name>
    <dbReference type="NCBI Taxonomy" id="2707018"/>
    <lineage>
        <taxon>Archaea</taxon>
        <taxon>Methanobacteriati</taxon>
        <taxon>Methanobacteriota</taxon>
        <taxon>Stenosarchaea group</taxon>
        <taxon>Halobacteria</taxon>
        <taxon>Halobacteriales</taxon>
        <taxon>Haloferacaceae</taxon>
        <taxon>Halorubrum</taxon>
    </lineage>
</organism>
<protein>
    <submittedName>
        <fullName evidence="1">DUF1450 domain-containing protein</fullName>
    </submittedName>
</protein>
<keyword evidence="2" id="KW-1185">Reference proteome</keyword>